<keyword evidence="2" id="KW-1185">Reference proteome</keyword>
<accession>A0A834Y6N6</accession>
<name>A0A834Y6N6_APHGI</name>
<protein>
    <submittedName>
        <fullName evidence="1">Uncharacterized protein</fullName>
    </submittedName>
</protein>
<sequence>MDQENIQTLASKASLISSSDYSNNKINNKIKSSKKPETVSKYFEDTPGQRKFGIDMSNFDMKKLQQNRAESFKRMICSDVVSRKKIKFDRNQINGTTSIASLSDETDDDFFDRLWKNRSASTERNTLFKNGLSGIINKKKKKDLFNKQTATTLSNFKFDMKKKKIYDDDKDAENVDDDLTMNNVVDGQKIIQNPSGTVDQVNLFKNILIPSSNDILSSENIHPLSQSFG</sequence>
<organism evidence="1 2">
    <name type="scientific">Aphidius gifuensis</name>
    <name type="common">Parasitoid wasp</name>
    <dbReference type="NCBI Taxonomy" id="684658"/>
    <lineage>
        <taxon>Eukaryota</taxon>
        <taxon>Metazoa</taxon>
        <taxon>Ecdysozoa</taxon>
        <taxon>Arthropoda</taxon>
        <taxon>Hexapoda</taxon>
        <taxon>Insecta</taxon>
        <taxon>Pterygota</taxon>
        <taxon>Neoptera</taxon>
        <taxon>Endopterygota</taxon>
        <taxon>Hymenoptera</taxon>
        <taxon>Apocrita</taxon>
        <taxon>Ichneumonoidea</taxon>
        <taxon>Braconidae</taxon>
        <taxon>Aphidiinae</taxon>
        <taxon>Aphidius</taxon>
    </lineage>
</organism>
<dbReference type="AlphaFoldDB" id="A0A834Y6N6"/>
<comment type="caution">
    <text evidence="1">The sequence shown here is derived from an EMBL/GenBank/DDBJ whole genome shotgun (WGS) entry which is preliminary data.</text>
</comment>
<evidence type="ECO:0000313" key="2">
    <source>
        <dbReference type="Proteomes" id="UP000639338"/>
    </source>
</evidence>
<reference evidence="1 2" key="1">
    <citation type="submission" date="2020-08" db="EMBL/GenBank/DDBJ databases">
        <title>Aphidius gifuensis genome sequencing and assembly.</title>
        <authorList>
            <person name="Du Z."/>
        </authorList>
    </citation>
    <scope>NUCLEOTIDE SEQUENCE [LARGE SCALE GENOMIC DNA]</scope>
    <source>
        <strain evidence="1">YNYX2018</strain>
        <tissue evidence="1">Adults</tissue>
    </source>
</reference>
<evidence type="ECO:0000313" key="1">
    <source>
        <dbReference type="EMBL" id="KAF7997486.1"/>
    </source>
</evidence>
<gene>
    <name evidence="1" type="ORF">HCN44_006057</name>
</gene>
<dbReference type="Proteomes" id="UP000639338">
    <property type="component" value="Unassembled WGS sequence"/>
</dbReference>
<proteinExistence type="predicted"/>
<dbReference type="EMBL" id="JACMRX010000001">
    <property type="protein sequence ID" value="KAF7997486.1"/>
    <property type="molecule type" value="Genomic_DNA"/>
</dbReference>